<evidence type="ECO:0000256" key="1">
    <source>
        <dbReference type="SAM" id="Phobius"/>
    </source>
</evidence>
<organism evidence="2 3">
    <name type="scientific">Anopheles culicifacies</name>
    <dbReference type="NCBI Taxonomy" id="139723"/>
    <lineage>
        <taxon>Eukaryota</taxon>
        <taxon>Metazoa</taxon>
        <taxon>Ecdysozoa</taxon>
        <taxon>Arthropoda</taxon>
        <taxon>Hexapoda</taxon>
        <taxon>Insecta</taxon>
        <taxon>Pterygota</taxon>
        <taxon>Neoptera</taxon>
        <taxon>Endopterygota</taxon>
        <taxon>Diptera</taxon>
        <taxon>Nematocera</taxon>
        <taxon>Culicoidea</taxon>
        <taxon>Culicidae</taxon>
        <taxon>Anophelinae</taxon>
        <taxon>Anopheles</taxon>
        <taxon>culicifacies species complex</taxon>
    </lineage>
</organism>
<dbReference type="EnsemblMetazoa" id="ACUA017642-RA">
    <property type="protein sequence ID" value="ACUA017642-PA"/>
    <property type="gene ID" value="ACUA017642"/>
</dbReference>
<keyword evidence="1" id="KW-0812">Transmembrane</keyword>
<dbReference type="EMBL" id="AXCM01013647">
    <property type="status" value="NOT_ANNOTATED_CDS"/>
    <property type="molecule type" value="Genomic_DNA"/>
</dbReference>
<sequence length="159" mass="17608">MMRHRAMPCSDKRGYQCVPQVQSTPQERLGDSLRGAVYGEGRVKEDLGGHQLHSLQGARTVLRQDRRNVATQHQQLHEQVAVHERVDFATDQVTPGSERAACLADKIFIHLGILLFCTYVSKPLPLSRGKDVVRYCVPILSGPVAMGGVIWNLLNLGAL</sequence>
<keyword evidence="3" id="KW-1185">Reference proteome</keyword>
<keyword evidence="1" id="KW-0472">Membrane</keyword>
<protein>
    <submittedName>
        <fullName evidence="2">Uncharacterized protein</fullName>
    </submittedName>
</protein>
<evidence type="ECO:0000313" key="3">
    <source>
        <dbReference type="Proteomes" id="UP000075883"/>
    </source>
</evidence>
<dbReference type="Proteomes" id="UP000075883">
    <property type="component" value="Unassembled WGS sequence"/>
</dbReference>
<dbReference type="AlphaFoldDB" id="A0A182MGC5"/>
<dbReference type="VEuPathDB" id="VectorBase:ACUA017642"/>
<accession>A0A182MGC5</accession>
<proteinExistence type="predicted"/>
<evidence type="ECO:0000313" key="2">
    <source>
        <dbReference type="EnsemblMetazoa" id="ACUA017642-PA"/>
    </source>
</evidence>
<reference evidence="3" key="1">
    <citation type="submission" date="2013-09" db="EMBL/GenBank/DDBJ databases">
        <title>The Genome Sequence of Anopheles culicifacies species A.</title>
        <authorList>
            <consortium name="The Broad Institute Genomics Platform"/>
            <person name="Neafsey D.E."/>
            <person name="Besansky N."/>
            <person name="Howell P."/>
            <person name="Walton C."/>
            <person name="Young S.K."/>
            <person name="Zeng Q."/>
            <person name="Gargeya S."/>
            <person name="Fitzgerald M."/>
            <person name="Haas B."/>
            <person name="Abouelleil A."/>
            <person name="Allen A.W."/>
            <person name="Alvarado L."/>
            <person name="Arachchi H.M."/>
            <person name="Berlin A.M."/>
            <person name="Chapman S.B."/>
            <person name="Gainer-Dewar J."/>
            <person name="Goldberg J."/>
            <person name="Griggs A."/>
            <person name="Gujja S."/>
            <person name="Hansen M."/>
            <person name="Howarth C."/>
            <person name="Imamovic A."/>
            <person name="Ireland A."/>
            <person name="Larimer J."/>
            <person name="McCowan C."/>
            <person name="Murphy C."/>
            <person name="Pearson M."/>
            <person name="Poon T.W."/>
            <person name="Priest M."/>
            <person name="Roberts A."/>
            <person name="Saif S."/>
            <person name="Shea T."/>
            <person name="Sisk P."/>
            <person name="Sykes S."/>
            <person name="Wortman J."/>
            <person name="Nusbaum C."/>
            <person name="Birren B."/>
        </authorList>
    </citation>
    <scope>NUCLEOTIDE SEQUENCE [LARGE SCALE GENOMIC DNA]</scope>
    <source>
        <strain evidence="3">A-37</strain>
    </source>
</reference>
<keyword evidence="1" id="KW-1133">Transmembrane helix</keyword>
<reference evidence="2" key="2">
    <citation type="submission" date="2020-05" db="UniProtKB">
        <authorList>
            <consortium name="EnsemblMetazoa"/>
        </authorList>
    </citation>
    <scope>IDENTIFICATION</scope>
    <source>
        <strain evidence="2">A-37</strain>
    </source>
</reference>
<name>A0A182MGC5_9DIPT</name>
<feature type="transmembrane region" description="Helical" evidence="1">
    <location>
        <begin position="132"/>
        <end position="154"/>
    </location>
</feature>